<organism evidence="2 3">
    <name type="scientific">Protopolystoma xenopodis</name>
    <dbReference type="NCBI Taxonomy" id="117903"/>
    <lineage>
        <taxon>Eukaryota</taxon>
        <taxon>Metazoa</taxon>
        <taxon>Spiralia</taxon>
        <taxon>Lophotrochozoa</taxon>
        <taxon>Platyhelminthes</taxon>
        <taxon>Monogenea</taxon>
        <taxon>Polyopisthocotylea</taxon>
        <taxon>Polystomatidea</taxon>
        <taxon>Polystomatidae</taxon>
        <taxon>Protopolystoma</taxon>
    </lineage>
</organism>
<dbReference type="Proteomes" id="UP000784294">
    <property type="component" value="Unassembled WGS sequence"/>
</dbReference>
<dbReference type="InterPro" id="IPR000956">
    <property type="entry name" value="Stathmin_fam"/>
</dbReference>
<protein>
    <submittedName>
        <fullName evidence="2">Uncharacterized protein</fullName>
    </submittedName>
</protein>
<dbReference type="GO" id="GO:0031110">
    <property type="term" value="P:regulation of microtubule polymerization or depolymerization"/>
    <property type="evidence" value="ECO:0007669"/>
    <property type="project" value="InterPro"/>
</dbReference>
<feature type="compositionally biased region" description="Low complexity" evidence="1">
    <location>
        <begin position="18"/>
        <end position="33"/>
    </location>
</feature>
<comment type="caution">
    <text evidence="2">The sequence shown here is derived from an EMBL/GenBank/DDBJ whole genome shotgun (WGS) entry which is preliminary data.</text>
</comment>
<evidence type="ECO:0000313" key="2">
    <source>
        <dbReference type="EMBL" id="VEL13855.1"/>
    </source>
</evidence>
<dbReference type="Pfam" id="PF00836">
    <property type="entry name" value="Stathmin"/>
    <property type="match status" value="1"/>
</dbReference>
<evidence type="ECO:0000313" key="3">
    <source>
        <dbReference type="Proteomes" id="UP000784294"/>
    </source>
</evidence>
<feature type="compositionally biased region" description="Polar residues" evidence="1">
    <location>
        <begin position="1"/>
        <end position="10"/>
    </location>
</feature>
<accession>A0A448WK93</accession>
<reference evidence="2" key="1">
    <citation type="submission" date="2018-11" db="EMBL/GenBank/DDBJ databases">
        <authorList>
            <consortium name="Pathogen Informatics"/>
        </authorList>
    </citation>
    <scope>NUCLEOTIDE SEQUENCE</scope>
</reference>
<feature type="compositionally biased region" description="Basic and acidic residues" evidence="1">
    <location>
        <begin position="40"/>
        <end position="49"/>
    </location>
</feature>
<dbReference type="AlphaFoldDB" id="A0A448WK93"/>
<gene>
    <name evidence="2" type="ORF">PXEA_LOCUS7295</name>
</gene>
<keyword evidence="3" id="KW-1185">Reference proteome</keyword>
<evidence type="ECO:0000256" key="1">
    <source>
        <dbReference type="SAM" id="MobiDB-lite"/>
    </source>
</evidence>
<name>A0A448WK93_9PLAT</name>
<dbReference type="EMBL" id="CAAALY010019171">
    <property type="protein sequence ID" value="VEL13855.1"/>
    <property type="molecule type" value="Genomic_DNA"/>
</dbReference>
<feature type="region of interest" description="Disordered" evidence="1">
    <location>
        <begin position="1"/>
        <end position="49"/>
    </location>
</feature>
<sequence>MSSSLNNSLSFDVPIGDTPPKTRTPLRPRTPFRNIGTTEDLNKKLESASERRKQALEVILLPS</sequence>
<proteinExistence type="predicted"/>